<reference evidence="1 2" key="1">
    <citation type="journal article" date="2024" name="G3 (Bethesda)">
        <title>Genome assembly of Hibiscus sabdariffa L. provides insights into metabolisms of medicinal natural products.</title>
        <authorList>
            <person name="Kim T."/>
        </authorList>
    </citation>
    <scope>NUCLEOTIDE SEQUENCE [LARGE SCALE GENOMIC DNA]</scope>
    <source>
        <strain evidence="1">TK-2024</strain>
        <tissue evidence="1">Old leaves</tissue>
    </source>
</reference>
<dbReference type="Proteomes" id="UP001396334">
    <property type="component" value="Unassembled WGS sequence"/>
</dbReference>
<dbReference type="PROSITE" id="PS51257">
    <property type="entry name" value="PROKAR_LIPOPROTEIN"/>
    <property type="match status" value="1"/>
</dbReference>
<accession>A0ABR2TU11</accession>
<keyword evidence="2" id="KW-1185">Reference proteome</keyword>
<evidence type="ECO:0000313" key="1">
    <source>
        <dbReference type="EMBL" id="KAK9040732.1"/>
    </source>
</evidence>
<proteinExistence type="predicted"/>
<protein>
    <submittedName>
        <fullName evidence="1">Uncharacterized protein</fullName>
    </submittedName>
</protein>
<organism evidence="1 2">
    <name type="scientific">Hibiscus sabdariffa</name>
    <name type="common">roselle</name>
    <dbReference type="NCBI Taxonomy" id="183260"/>
    <lineage>
        <taxon>Eukaryota</taxon>
        <taxon>Viridiplantae</taxon>
        <taxon>Streptophyta</taxon>
        <taxon>Embryophyta</taxon>
        <taxon>Tracheophyta</taxon>
        <taxon>Spermatophyta</taxon>
        <taxon>Magnoliopsida</taxon>
        <taxon>eudicotyledons</taxon>
        <taxon>Gunneridae</taxon>
        <taxon>Pentapetalae</taxon>
        <taxon>rosids</taxon>
        <taxon>malvids</taxon>
        <taxon>Malvales</taxon>
        <taxon>Malvaceae</taxon>
        <taxon>Malvoideae</taxon>
        <taxon>Hibiscus</taxon>
    </lineage>
</organism>
<evidence type="ECO:0000313" key="2">
    <source>
        <dbReference type="Proteomes" id="UP001396334"/>
    </source>
</evidence>
<sequence>MVKLLGPSFIEVGGGSQSVSSSFAACRLTAIRNLNRLVNEECQQSIAQSGQPPIHNQLVQQGNLVTIRTIKHQAIDLIEVVGVEEVAGPCSWDDELQLLITEELKDLDDLGGERIANEMRAPADMIQMKVIYVL</sequence>
<gene>
    <name evidence="1" type="ORF">V6N11_015872</name>
</gene>
<comment type="caution">
    <text evidence="1">The sequence shown here is derived from an EMBL/GenBank/DDBJ whole genome shotgun (WGS) entry which is preliminary data.</text>
</comment>
<dbReference type="EMBL" id="JBBPBN010000004">
    <property type="protein sequence ID" value="KAK9040732.1"/>
    <property type="molecule type" value="Genomic_DNA"/>
</dbReference>
<name>A0ABR2TU11_9ROSI</name>